<keyword evidence="3" id="KW-1185">Reference proteome</keyword>
<comment type="caution">
    <text evidence="2">The sequence shown here is derived from an EMBL/GenBank/DDBJ whole genome shotgun (WGS) entry which is preliminary data.</text>
</comment>
<gene>
    <name evidence="2" type="ORF">DH2020_023532</name>
</gene>
<dbReference type="Proteomes" id="UP001318860">
    <property type="component" value="Unassembled WGS sequence"/>
</dbReference>
<protein>
    <submittedName>
        <fullName evidence="2">Uncharacterized protein</fullName>
    </submittedName>
</protein>
<feature type="region of interest" description="Disordered" evidence="1">
    <location>
        <begin position="68"/>
        <end position="138"/>
    </location>
</feature>
<accession>A0ABR0W834</accession>
<feature type="compositionally biased region" description="Basic residues" evidence="1">
    <location>
        <begin position="45"/>
        <end position="56"/>
    </location>
</feature>
<feature type="compositionally biased region" description="Basic and acidic residues" evidence="1">
    <location>
        <begin position="35"/>
        <end position="44"/>
    </location>
</feature>
<organism evidence="2 3">
    <name type="scientific">Rehmannia glutinosa</name>
    <name type="common">Chinese foxglove</name>
    <dbReference type="NCBI Taxonomy" id="99300"/>
    <lineage>
        <taxon>Eukaryota</taxon>
        <taxon>Viridiplantae</taxon>
        <taxon>Streptophyta</taxon>
        <taxon>Embryophyta</taxon>
        <taxon>Tracheophyta</taxon>
        <taxon>Spermatophyta</taxon>
        <taxon>Magnoliopsida</taxon>
        <taxon>eudicotyledons</taxon>
        <taxon>Gunneridae</taxon>
        <taxon>Pentapetalae</taxon>
        <taxon>asterids</taxon>
        <taxon>lamiids</taxon>
        <taxon>Lamiales</taxon>
        <taxon>Orobanchaceae</taxon>
        <taxon>Rehmannieae</taxon>
        <taxon>Rehmannia</taxon>
    </lineage>
</organism>
<sequence>MGTLNDCDMWPTMDVEPLVPHVCGKLPGRPKKNDRRNEVDEVNKKNKQKVKTKLPRKGVIMTCSLYHKSNHNARGCPKKKANQPPSPGLEVPPPNEETLVRKVNKRSNAMVSTQQSTSKVETDPSEIELKGPKKLKQS</sequence>
<feature type="region of interest" description="Disordered" evidence="1">
    <location>
        <begin position="24"/>
        <end position="56"/>
    </location>
</feature>
<proteinExistence type="predicted"/>
<evidence type="ECO:0000313" key="2">
    <source>
        <dbReference type="EMBL" id="KAK6143184.1"/>
    </source>
</evidence>
<feature type="compositionally biased region" description="Polar residues" evidence="1">
    <location>
        <begin position="106"/>
        <end position="119"/>
    </location>
</feature>
<evidence type="ECO:0000256" key="1">
    <source>
        <dbReference type="SAM" id="MobiDB-lite"/>
    </source>
</evidence>
<evidence type="ECO:0000313" key="3">
    <source>
        <dbReference type="Proteomes" id="UP001318860"/>
    </source>
</evidence>
<reference evidence="2 3" key="1">
    <citation type="journal article" date="2021" name="Comput. Struct. Biotechnol. J.">
        <title>De novo genome assembly of the potent medicinal plant Rehmannia glutinosa using nanopore technology.</title>
        <authorList>
            <person name="Ma L."/>
            <person name="Dong C."/>
            <person name="Song C."/>
            <person name="Wang X."/>
            <person name="Zheng X."/>
            <person name="Niu Y."/>
            <person name="Chen S."/>
            <person name="Feng W."/>
        </authorList>
    </citation>
    <scope>NUCLEOTIDE SEQUENCE [LARGE SCALE GENOMIC DNA]</scope>
    <source>
        <strain evidence="2">DH-2019</strain>
    </source>
</reference>
<dbReference type="EMBL" id="JABTTQ020000013">
    <property type="protein sequence ID" value="KAK6143184.1"/>
    <property type="molecule type" value="Genomic_DNA"/>
</dbReference>
<name>A0ABR0W834_REHGL</name>
<feature type="compositionally biased region" description="Basic residues" evidence="1">
    <location>
        <begin position="68"/>
        <end position="81"/>
    </location>
</feature>
<feature type="compositionally biased region" description="Pro residues" evidence="1">
    <location>
        <begin position="84"/>
        <end position="95"/>
    </location>
</feature>